<evidence type="ECO:0008006" key="4">
    <source>
        <dbReference type="Google" id="ProtNLM"/>
    </source>
</evidence>
<dbReference type="AlphaFoldDB" id="A0A1C7D5A3"/>
<organism evidence="2 3">
    <name type="scientific">Paraurantiacibacter namhicola</name>
    <dbReference type="NCBI Taxonomy" id="645517"/>
    <lineage>
        <taxon>Bacteria</taxon>
        <taxon>Pseudomonadati</taxon>
        <taxon>Pseudomonadota</taxon>
        <taxon>Alphaproteobacteria</taxon>
        <taxon>Sphingomonadales</taxon>
        <taxon>Erythrobacteraceae</taxon>
        <taxon>Paraurantiacibacter</taxon>
    </lineage>
</organism>
<dbReference type="OrthoDB" id="7409988at2"/>
<proteinExistence type="predicted"/>
<dbReference type="KEGG" id="anh:A6F65_00311"/>
<keyword evidence="1" id="KW-0732">Signal</keyword>
<reference evidence="2 3" key="1">
    <citation type="submission" date="2016-07" db="EMBL/GenBank/DDBJ databases">
        <title>Complete genome sequence of Altererythrobacter namhicola JCM 16345T, containing esterase-encoding genes.</title>
        <authorList>
            <person name="Cheng H."/>
            <person name="Wu Y.-H."/>
            <person name="Jian S.-L."/>
            <person name="Huo Y.-Y."/>
            <person name="Wang C.-S."/>
            <person name="Xu X.-W."/>
        </authorList>
    </citation>
    <scope>NUCLEOTIDE SEQUENCE [LARGE SCALE GENOMIC DNA]</scope>
    <source>
        <strain evidence="2 3">JCM 16345</strain>
    </source>
</reference>
<dbReference type="Proteomes" id="UP000092698">
    <property type="component" value="Chromosome"/>
</dbReference>
<gene>
    <name evidence="2" type="ORF">A6F65_00311</name>
</gene>
<dbReference type="EMBL" id="CP016545">
    <property type="protein sequence ID" value="ANU06638.1"/>
    <property type="molecule type" value="Genomic_DNA"/>
</dbReference>
<evidence type="ECO:0000313" key="3">
    <source>
        <dbReference type="Proteomes" id="UP000092698"/>
    </source>
</evidence>
<name>A0A1C7D5A3_9SPHN</name>
<dbReference type="RefSeq" id="WP_067785115.1">
    <property type="nucleotide sequence ID" value="NZ_CP016545.1"/>
</dbReference>
<keyword evidence="3" id="KW-1185">Reference proteome</keyword>
<sequence>MKAVLGFLAGAALMCGMPGAAHAQERNKDAASAEETDAVFADLTFFELDIDPLTDVQEARLPAAERVALQLMPEGSFKRMMSDQLMPVFESALASEKSDPREALTNLTGLPSWRINALDDDAAASALAILDPNQAKREAATFQWLMGMLDEMFTLLEPHYRAGMAQAIAVEFTAEELEEMEVFFATPAGARYATNSYLLHSSPHVLDATNQIGPLIGQMFPRLMEEVAEIEERYGSARSIGELPADELSKLAGLFGISSQQLLSEAAEDEEEIDFSED</sequence>
<evidence type="ECO:0000256" key="1">
    <source>
        <dbReference type="SAM" id="SignalP"/>
    </source>
</evidence>
<feature type="chain" id="PRO_5008884268" description="DUF2059 domain-containing protein" evidence="1">
    <location>
        <begin position="24"/>
        <end position="278"/>
    </location>
</feature>
<evidence type="ECO:0000313" key="2">
    <source>
        <dbReference type="EMBL" id="ANU06638.1"/>
    </source>
</evidence>
<dbReference type="STRING" id="645517.A6F65_00311"/>
<feature type="signal peptide" evidence="1">
    <location>
        <begin position="1"/>
        <end position="23"/>
    </location>
</feature>
<accession>A0A1C7D5A3</accession>
<protein>
    <recommendedName>
        <fullName evidence="4">DUF2059 domain-containing protein</fullName>
    </recommendedName>
</protein>